<dbReference type="InterPro" id="IPR011990">
    <property type="entry name" value="TPR-like_helical_dom_sf"/>
</dbReference>
<dbReference type="AlphaFoldDB" id="A0A811ZJ48"/>
<dbReference type="Proteomes" id="UP000645828">
    <property type="component" value="Unassembled WGS sequence"/>
</dbReference>
<organism evidence="2 3">
    <name type="scientific">Nyctereutes procyonoides</name>
    <name type="common">Raccoon dog</name>
    <name type="synonym">Canis procyonoides</name>
    <dbReference type="NCBI Taxonomy" id="34880"/>
    <lineage>
        <taxon>Eukaryota</taxon>
        <taxon>Metazoa</taxon>
        <taxon>Chordata</taxon>
        <taxon>Craniata</taxon>
        <taxon>Vertebrata</taxon>
        <taxon>Euteleostomi</taxon>
        <taxon>Mammalia</taxon>
        <taxon>Eutheria</taxon>
        <taxon>Laurasiatheria</taxon>
        <taxon>Carnivora</taxon>
        <taxon>Caniformia</taxon>
        <taxon>Canidae</taxon>
        <taxon>Nyctereutes</taxon>
    </lineage>
</organism>
<sequence>MAAAAAAGPARVQKFLQSFSATLINENPQTALEKLTKALEQKPDDAQYYCQRAYCHALLGNYCDAVVDVQKSPELNPNNSIAMLGKQLCESHEKRKPYPVVLETFLGGQELDSADPEFTVWIERGQEGHLGGSSPTSGSQHGACFSLCLCLCLSLCVSFMNKSNLKKKNKIKMKKTEAVRLEKLEGQDVPKPKQFMADIKNSYASSSYYTRNWEKLVSEIKEEEKNEKLDGDAALNKLFQHI</sequence>
<evidence type="ECO:0000313" key="3">
    <source>
        <dbReference type="Proteomes" id="UP000645828"/>
    </source>
</evidence>
<dbReference type="GO" id="GO:0051087">
    <property type="term" value="F:protein-folding chaperone binding"/>
    <property type="evidence" value="ECO:0007669"/>
    <property type="project" value="InterPro"/>
</dbReference>
<reference evidence="2" key="1">
    <citation type="submission" date="2020-12" db="EMBL/GenBank/DDBJ databases">
        <authorList>
            <consortium name="Molecular Ecology Group"/>
        </authorList>
    </citation>
    <scope>NUCLEOTIDE SEQUENCE</scope>
    <source>
        <strain evidence="2">TBG_1078</strain>
    </source>
</reference>
<accession>A0A811ZJ48</accession>
<dbReference type="SUPFAM" id="SSF48452">
    <property type="entry name" value="TPR-like"/>
    <property type="match status" value="1"/>
</dbReference>
<feature type="domain" description="SGS" evidence="1">
    <location>
        <begin position="202"/>
        <end position="242"/>
    </location>
</feature>
<dbReference type="PROSITE" id="PS51048">
    <property type="entry name" value="SGS"/>
    <property type="match status" value="1"/>
</dbReference>
<keyword evidence="3" id="KW-1185">Reference proteome</keyword>
<name>A0A811ZJ48_NYCPR</name>
<comment type="caution">
    <text evidence="2">The sequence shown here is derived from an EMBL/GenBank/DDBJ whole genome shotgun (WGS) entry which is preliminary data.</text>
</comment>
<evidence type="ECO:0000313" key="2">
    <source>
        <dbReference type="EMBL" id="CAD7688729.1"/>
    </source>
</evidence>
<dbReference type="PANTHER" id="PTHR45862">
    <property type="entry name" value="PROTEIN SGT1 HOMOLOG"/>
    <property type="match status" value="1"/>
</dbReference>
<proteinExistence type="predicted"/>
<dbReference type="Gene3D" id="1.25.40.10">
    <property type="entry name" value="Tetratricopeptide repeat domain"/>
    <property type="match status" value="1"/>
</dbReference>
<dbReference type="InterPro" id="IPR007699">
    <property type="entry name" value="SGS_dom"/>
</dbReference>
<protein>
    <submittedName>
        <fullName evidence="2">(raccoon dog) hypothetical protein</fullName>
    </submittedName>
</protein>
<evidence type="ECO:0000259" key="1">
    <source>
        <dbReference type="PROSITE" id="PS51048"/>
    </source>
</evidence>
<dbReference type="EMBL" id="CAJHUB010000768">
    <property type="protein sequence ID" value="CAD7688729.1"/>
    <property type="molecule type" value="Genomic_DNA"/>
</dbReference>
<dbReference type="InterPro" id="IPR044563">
    <property type="entry name" value="Sgt1-like"/>
</dbReference>
<gene>
    <name evidence="2" type="ORF">NYPRO_LOCUS21522</name>
</gene>